<protein>
    <submittedName>
        <fullName evidence="3 4">Peptidase</fullName>
    </submittedName>
</protein>
<evidence type="ECO:0000256" key="1">
    <source>
        <dbReference type="SAM" id="SignalP"/>
    </source>
</evidence>
<dbReference type="EMBL" id="FTMC01000012">
    <property type="protein sequence ID" value="SIQ95601.1"/>
    <property type="molecule type" value="Genomic_DNA"/>
</dbReference>
<keyword evidence="5" id="KW-1185">Reference proteome</keyword>
<reference evidence="4 6" key="2">
    <citation type="submission" date="2017-01" db="EMBL/GenBank/DDBJ databases">
        <authorList>
            <person name="Mah S.A."/>
            <person name="Swanson W.J."/>
            <person name="Moy G.W."/>
            <person name="Vacquier V.D."/>
        </authorList>
    </citation>
    <scope>NUCLEOTIDE SEQUENCE [LARGE SCALE GENOMIC DNA]</scope>
    <source>
        <strain evidence="4 6">ATCC 29606</strain>
    </source>
</reference>
<dbReference type="PATRIC" id="fig|706570.3.peg.2666"/>
<evidence type="ECO:0000259" key="2">
    <source>
        <dbReference type="Pfam" id="PF03413"/>
    </source>
</evidence>
<dbReference type="Proteomes" id="UP000186079">
    <property type="component" value="Unassembled WGS sequence"/>
</dbReference>
<evidence type="ECO:0000313" key="4">
    <source>
        <dbReference type="EMBL" id="SIQ95601.1"/>
    </source>
</evidence>
<dbReference type="RefSeq" id="WP_039562017.1">
    <property type="nucleotide sequence ID" value="NZ_FMUP01000007.1"/>
</dbReference>
<evidence type="ECO:0000313" key="6">
    <source>
        <dbReference type="Proteomes" id="UP000186079"/>
    </source>
</evidence>
<proteinExistence type="predicted"/>
<dbReference type="AlphaFoldDB" id="A0A0B2D7D8"/>
<feature type="domain" description="PepSY" evidence="2">
    <location>
        <begin position="45"/>
        <end position="97"/>
    </location>
</feature>
<organism evidence="3 5">
    <name type="scientific">Pseudomonas flexibilis</name>
    <dbReference type="NCBI Taxonomy" id="706570"/>
    <lineage>
        <taxon>Bacteria</taxon>
        <taxon>Pseudomonadati</taxon>
        <taxon>Pseudomonadota</taxon>
        <taxon>Gammaproteobacteria</taxon>
        <taxon>Pseudomonadales</taxon>
        <taxon>Pseudomonadaceae</taxon>
        <taxon>Pseudomonas</taxon>
    </lineage>
</organism>
<evidence type="ECO:0000313" key="3">
    <source>
        <dbReference type="EMBL" id="KHO66274.1"/>
    </source>
</evidence>
<dbReference type="Proteomes" id="UP000030980">
    <property type="component" value="Unassembled WGS sequence"/>
</dbReference>
<dbReference type="OrthoDB" id="5704710at2"/>
<accession>A0A0B2D7D8</accession>
<name>A0A0B2D7D8_9PSED</name>
<accession>A0A0B3BZZ5</accession>
<gene>
    <name evidence="3" type="ORF">PT85_01465</name>
    <name evidence="4" type="ORF">SAMN05421672_11275</name>
</gene>
<feature type="signal peptide" evidence="1">
    <location>
        <begin position="1"/>
        <end position="20"/>
    </location>
</feature>
<dbReference type="STRING" id="706570.PT85_01465"/>
<dbReference type="InterPro" id="IPR025711">
    <property type="entry name" value="PepSY"/>
</dbReference>
<reference evidence="3 5" key="1">
    <citation type="submission" date="2014-11" db="EMBL/GenBank/DDBJ databases">
        <title>Genome sequence of Pseudomonas tuomuerensis JCM 14085.</title>
        <authorList>
            <person name="Shin S.-K."/>
            <person name="Yi H."/>
        </authorList>
    </citation>
    <scope>NUCLEOTIDE SEQUENCE [LARGE SCALE GENOMIC DNA]</scope>
    <source>
        <strain evidence="3 5">JCM 14085</strain>
    </source>
</reference>
<feature type="chain" id="PRO_5015034503" evidence="1">
    <location>
        <begin position="21"/>
        <end position="100"/>
    </location>
</feature>
<dbReference type="EMBL" id="JTAK01000001">
    <property type="protein sequence ID" value="KHO66274.1"/>
    <property type="molecule type" value="Genomic_DNA"/>
</dbReference>
<keyword evidence="1" id="KW-0732">Signal</keyword>
<evidence type="ECO:0000313" key="5">
    <source>
        <dbReference type="Proteomes" id="UP000030980"/>
    </source>
</evidence>
<dbReference type="Pfam" id="PF03413">
    <property type="entry name" value="PepSY"/>
    <property type="match status" value="1"/>
</dbReference>
<sequence length="100" mass="11251">MPRPLPLLLAALLVATPAMAGRDLNQDEALRLRREGTIQSLDALMQPLLERYPGARLLEAELEEEHGRYIYELELLTRQGEVRDIELDAASGALLEDKED</sequence>
<dbReference type="Gene3D" id="3.10.450.40">
    <property type="match status" value="1"/>
</dbReference>